<dbReference type="Proteomes" id="UP000019197">
    <property type="component" value="Unassembled WGS sequence"/>
</dbReference>
<evidence type="ECO:0000313" key="3">
    <source>
        <dbReference type="Proteomes" id="UP000019197"/>
    </source>
</evidence>
<accession>W1JBI6</accession>
<gene>
    <name evidence="2" type="ORF">XCR1_790007</name>
</gene>
<evidence type="ECO:0000259" key="1">
    <source>
        <dbReference type="Pfam" id="PF13612"/>
    </source>
</evidence>
<dbReference type="AlphaFoldDB" id="W1JBI6"/>
<name>W1JBI6_9GAMM</name>
<evidence type="ECO:0000313" key="2">
    <source>
        <dbReference type="EMBL" id="CDL86860.1"/>
    </source>
</evidence>
<protein>
    <recommendedName>
        <fullName evidence="1">Transposase DDE domain-containing protein</fullName>
    </recommendedName>
</protein>
<sequence>MRFSLSLWDNLILKTRFSIETVVNQLKNISQISLHLSKSKVIVSHD</sequence>
<feature type="domain" description="Transposase DDE" evidence="1">
    <location>
        <begin position="5"/>
        <end position="33"/>
    </location>
</feature>
<comment type="caution">
    <text evidence="2">The sequence shown here is derived from an EMBL/GenBank/DDBJ whole genome shotgun (WGS) entry which is preliminary data.</text>
</comment>
<dbReference type="InterPro" id="IPR025668">
    <property type="entry name" value="Tnp_DDE_dom"/>
</dbReference>
<reference evidence="2 3" key="1">
    <citation type="submission" date="2013-11" db="EMBL/GenBank/DDBJ databases">
        <title>Draft genome sequence and annotation of the entomopathogenic bacterium, Xenorhabdus cabanillasi strain JM26.</title>
        <authorList>
            <person name="Gualtieri M."/>
            <person name="Ogier J.C."/>
            <person name="Pages S."/>
            <person name="Givaudan A."/>
            <person name="Gaudriault S."/>
        </authorList>
    </citation>
    <scope>NUCLEOTIDE SEQUENCE [LARGE SCALE GENOMIC DNA]</scope>
    <source>
        <strain evidence="2 3">JM26</strain>
    </source>
</reference>
<dbReference type="EMBL" id="CBXE010000474">
    <property type="protein sequence ID" value="CDL86860.1"/>
    <property type="molecule type" value="Genomic_DNA"/>
</dbReference>
<proteinExistence type="predicted"/>
<dbReference type="Pfam" id="PF13612">
    <property type="entry name" value="DDE_Tnp_1_3"/>
    <property type="match status" value="1"/>
</dbReference>
<organism evidence="2 3">
    <name type="scientific">Xenorhabdus cabanillasii JM26</name>
    <dbReference type="NCBI Taxonomy" id="1427517"/>
    <lineage>
        <taxon>Bacteria</taxon>
        <taxon>Pseudomonadati</taxon>
        <taxon>Pseudomonadota</taxon>
        <taxon>Gammaproteobacteria</taxon>
        <taxon>Enterobacterales</taxon>
        <taxon>Morganellaceae</taxon>
        <taxon>Xenorhabdus</taxon>
    </lineage>
</organism>